<dbReference type="Pfam" id="PF02493">
    <property type="entry name" value="MORN"/>
    <property type="match status" value="5"/>
</dbReference>
<evidence type="ECO:0000256" key="1">
    <source>
        <dbReference type="ARBA" id="ARBA00022737"/>
    </source>
</evidence>
<dbReference type="PANTHER" id="PTHR23084:SF263">
    <property type="entry name" value="MORN REPEAT-CONTAINING PROTEIN 1"/>
    <property type="match status" value="1"/>
</dbReference>
<reference evidence="4" key="1">
    <citation type="journal article" date="2019" name="Int. J. Syst. Evol. Microbiol.">
        <title>The Global Catalogue of Microorganisms (GCM) 10K type strain sequencing project: providing services to taxonomists for standard genome sequencing and annotation.</title>
        <authorList>
            <consortium name="The Broad Institute Genomics Platform"/>
            <consortium name="The Broad Institute Genome Sequencing Center for Infectious Disease"/>
            <person name="Wu L."/>
            <person name="Ma J."/>
        </authorList>
    </citation>
    <scope>NUCLEOTIDE SEQUENCE [LARGE SCALE GENOMIC DNA]</scope>
    <source>
        <strain evidence="4">CCUG 43111</strain>
    </source>
</reference>
<dbReference type="EMBL" id="JBHSMR010000008">
    <property type="protein sequence ID" value="MFC5477397.1"/>
    <property type="molecule type" value="Genomic_DNA"/>
</dbReference>
<comment type="caution">
    <text evidence="3">The sequence shown here is derived from an EMBL/GenBank/DDBJ whole genome shotgun (WGS) entry which is preliminary data.</text>
</comment>
<proteinExistence type="predicted"/>
<dbReference type="Gene3D" id="2.20.110.10">
    <property type="entry name" value="Histone H3 K4-specific methyltransferase SET7/9 N-terminal domain"/>
    <property type="match status" value="2"/>
</dbReference>
<evidence type="ECO:0000313" key="4">
    <source>
        <dbReference type="Proteomes" id="UP001596101"/>
    </source>
</evidence>
<keyword evidence="4" id="KW-1185">Reference proteome</keyword>
<dbReference type="RefSeq" id="WP_379752035.1">
    <property type="nucleotide sequence ID" value="NZ_JBHSMR010000008.1"/>
</dbReference>
<dbReference type="SUPFAM" id="SSF82185">
    <property type="entry name" value="Histone H3 K4-specific methyltransferase SET7/9 N-terminal domain"/>
    <property type="match status" value="1"/>
</dbReference>
<name>A0ABW0MK85_9BURK</name>
<dbReference type="PANTHER" id="PTHR23084">
    <property type="entry name" value="PHOSPHATIDYLINOSITOL-4-PHOSPHATE 5-KINASE RELATED"/>
    <property type="match status" value="1"/>
</dbReference>
<keyword evidence="2" id="KW-0732">Signal</keyword>
<keyword evidence="1" id="KW-0677">Repeat</keyword>
<dbReference type="InterPro" id="IPR003409">
    <property type="entry name" value="MORN"/>
</dbReference>
<evidence type="ECO:0000256" key="2">
    <source>
        <dbReference type="SAM" id="SignalP"/>
    </source>
</evidence>
<gene>
    <name evidence="3" type="ORF">ACFPQ5_04300</name>
</gene>
<evidence type="ECO:0000313" key="3">
    <source>
        <dbReference type="EMBL" id="MFC5477397.1"/>
    </source>
</evidence>
<organism evidence="3 4">
    <name type="scientific">Massilia suwonensis</name>
    <dbReference type="NCBI Taxonomy" id="648895"/>
    <lineage>
        <taxon>Bacteria</taxon>
        <taxon>Pseudomonadati</taxon>
        <taxon>Pseudomonadota</taxon>
        <taxon>Betaproteobacteria</taxon>
        <taxon>Burkholderiales</taxon>
        <taxon>Oxalobacteraceae</taxon>
        <taxon>Telluria group</taxon>
        <taxon>Massilia</taxon>
    </lineage>
</organism>
<accession>A0ABW0MK85</accession>
<feature type="chain" id="PRO_5046399619" evidence="2">
    <location>
        <begin position="27"/>
        <end position="358"/>
    </location>
</feature>
<dbReference type="Proteomes" id="UP001596101">
    <property type="component" value="Unassembled WGS sequence"/>
</dbReference>
<feature type="signal peptide" evidence="2">
    <location>
        <begin position="1"/>
        <end position="26"/>
    </location>
</feature>
<sequence>MHIRRLCPSLAVFFASLAAAGAPALATEPAWLGAADCRIAPLEPAPTSEVKWTGGCVDGYASGKGVLTWTNAAFGMAMLDATLVRGAASGEAVLKFGKAIYEGTTRNGLPEGQGYLQVEDWGWYEGAFVKGAPHGKGTHLTVNRSRYTGDWIQGVRHGQGEATFTTGGSYTGSWKNDVFDGQGTIVYAGAGHKYEGLFQDGRVAGLPAAQVEKGLYRTTGGMRWSPANYEGTTSALPMNARWDELTPGQKNVVRMGYPALEAGDEPPFPAKGQGPLFDTVQRMNYTFGLVKGELLVHVLVGKDGKPLSVTAYGAPSATFVRALSTQLMLERFKPALCRGEPCDMVYPLHYSFSVADAT</sequence>
<protein>
    <submittedName>
        <fullName evidence="3">MORN repeat-containing protein</fullName>
    </submittedName>
</protein>
<dbReference type="SMART" id="SM00698">
    <property type="entry name" value="MORN"/>
    <property type="match status" value="4"/>
</dbReference>